<reference evidence="1" key="2">
    <citation type="submission" date="2021-04" db="EMBL/GenBank/DDBJ databases">
        <authorList>
            <person name="Gilroy R."/>
        </authorList>
    </citation>
    <scope>NUCLEOTIDE SEQUENCE</scope>
    <source>
        <strain evidence="1">CHK169-2315</strain>
    </source>
</reference>
<organism evidence="1 2">
    <name type="scientific">Candidatus Pseudogracilibacillus intestinigallinarum</name>
    <dbReference type="NCBI Taxonomy" id="2838742"/>
    <lineage>
        <taxon>Bacteria</taxon>
        <taxon>Bacillati</taxon>
        <taxon>Bacillota</taxon>
        <taxon>Bacilli</taxon>
        <taxon>Bacillales</taxon>
        <taxon>Bacillaceae</taxon>
        <taxon>Pseudogracilibacillus</taxon>
    </lineage>
</organism>
<dbReference type="EMBL" id="DXHX01000023">
    <property type="protein sequence ID" value="HIV73742.1"/>
    <property type="molecule type" value="Genomic_DNA"/>
</dbReference>
<dbReference type="Proteomes" id="UP000823937">
    <property type="component" value="Unassembled WGS sequence"/>
</dbReference>
<gene>
    <name evidence="1" type="ORF">H9895_01525</name>
</gene>
<accession>A0A9D1PKP7</accession>
<dbReference type="InterPro" id="IPR045527">
    <property type="entry name" value="DUF6470"/>
</dbReference>
<comment type="caution">
    <text evidence="1">The sequence shown here is derived from an EMBL/GenBank/DDBJ whole genome shotgun (WGS) entry which is preliminary data.</text>
</comment>
<evidence type="ECO:0008006" key="3">
    <source>
        <dbReference type="Google" id="ProtNLM"/>
    </source>
</evidence>
<protein>
    <recommendedName>
        <fullName evidence="3">YviE</fullName>
    </recommendedName>
</protein>
<dbReference type="AlphaFoldDB" id="A0A9D1PKP7"/>
<evidence type="ECO:0000313" key="1">
    <source>
        <dbReference type="EMBL" id="HIV73742.1"/>
    </source>
</evidence>
<proteinExistence type="predicted"/>
<reference evidence="1" key="1">
    <citation type="journal article" date="2021" name="PeerJ">
        <title>Extensive microbial diversity within the chicken gut microbiome revealed by metagenomics and culture.</title>
        <authorList>
            <person name="Gilroy R."/>
            <person name="Ravi A."/>
            <person name="Getino M."/>
            <person name="Pursley I."/>
            <person name="Horton D.L."/>
            <person name="Alikhan N.F."/>
            <person name="Baker D."/>
            <person name="Gharbi K."/>
            <person name="Hall N."/>
            <person name="Watson M."/>
            <person name="Adriaenssens E.M."/>
            <person name="Foster-Nyarko E."/>
            <person name="Jarju S."/>
            <person name="Secka A."/>
            <person name="Antonio M."/>
            <person name="Oren A."/>
            <person name="Chaudhuri R.R."/>
            <person name="La Ragione R."/>
            <person name="Hildebrand F."/>
            <person name="Pallen M.J."/>
        </authorList>
    </citation>
    <scope>NUCLEOTIDE SEQUENCE</scope>
    <source>
        <strain evidence="1">CHK169-2315</strain>
    </source>
</reference>
<name>A0A9D1PKP7_9BACI</name>
<sequence length="190" mass="21694">MNIPQIRMESQFAKIAMRQTYAHLEIEQPNAIVSIEQPKAHVSIEMRKGKLTIDQTKAWEQMNMYGPIRAVEKTAEEGKKAIQEGVARRAEQGAQLINIHDEVNYIAELAKENGQRPMKQLNIGFIPEPFSVNIQYKKGTVDVQIEPNKPIISAQINKPEITYHPGNVEVFMERDASLNIDYTNVYEDET</sequence>
<dbReference type="Pfam" id="PF20074">
    <property type="entry name" value="DUF6470"/>
    <property type="match status" value="1"/>
</dbReference>
<evidence type="ECO:0000313" key="2">
    <source>
        <dbReference type="Proteomes" id="UP000823937"/>
    </source>
</evidence>